<sequence>MFRVVFIIFGLLILSSCSNDHLTIEDHSIPEKDVSNERTEDYNQYRNVYFGDTHIHTTFSFDAYLLGNMNTPDEAYRYAKGEGMKNSFGIDMKIREPLDFYAVTDHGFWMGVVDEWADTTTELSKHPLAKPYHNINSPENLNFDTGIKRIALFRQYAGQFVQTSGGYWKLFKAWLANDVSLASASFDYDAHREAWTEVAKAAQKHNDPGNFTTFIGYEWTSAFLQPDGGAYHRNVLFNSSKAPKRPFTRMDSQNPEDLWTWMDTMRDKGLDSLAILHNSNQSNGQAFRLAYFDGRPLDQAYAEQRMRNEPMVEITQIKGTSETHPRLSPNDEWAGFEILNTRKGKTNFYSSPPGSYVREALMNGMALEREDRGNPFKLGFIGSSDNHNSSGSYEEDKYFGTTPVTGAPETRASIPLNGLYGAMRTAQFGASGLAGVWAEENTREA</sequence>
<gene>
    <name evidence="1" type="ORF">METZ01_LOCUS168331</name>
</gene>
<dbReference type="InterPro" id="IPR022028">
    <property type="entry name" value="DUF3604"/>
</dbReference>
<dbReference type="PROSITE" id="PS51257">
    <property type="entry name" value="PROKAR_LIPOPROTEIN"/>
    <property type="match status" value="1"/>
</dbReference>
<organism evidence="1">
    <name type="scientific">marine metagenome</name>
    <dbReference type="NCBI Taxonomy" id="408172"/>
    <lineage>
        <taxon>unclassified sequences</taxon>
        <taxon>metagenomes</taxon>
        <taxon>ecological metagenomes</taxon>
    </lineage>
</organism>
<dbReference type="EMBL" id="UINC01030684">
    <property type="protein sequence ID" value="SVB15477.1"/>
    <property type="molecule type" value="Genomic_DNA"/>
</dbReference>
<feature type="non-terminal residue" evidence="1">
    <location>
        <position position="445"/>
    </location>
</feature>
<evidence type="ECO:0000313" key="1">
    <source>
        <dbReference type="EMBL" id="SVB15477.1"/>
    </source>
</evidence>
<protein>
    <recommendedName>
        <fullName evidence="2">DUF3604 domain-containing protein</fullName>
    </recommendedName>
</protein>
<accession>A0A382BQR0</accession>
<dbReference type="Pfam" id="PF12228">
    <property type="entry name" value="DUF3604"/>
    <property type="match status" value="1"/>
</dbReference>
<dbReference type="InterPro" id="IPR016195">
    <property type="entry name" value="Pol/histidinol_Pase-like"/>
</dbReference>
<evidence type="ECO:0008006" key="2">
    <source>
        <dbReference type="Google" id="ProtNLM"/>
    </source>
</evidence>
<name>A0A382BQR0_9ZZZZ</name>
<proteinExistence type="predicted"/>
<dbReference type="Gene3D" id="3.20.20.140">
    <property type="entry name" value="Metal-dependent hydrolases"/>
    <property type="match status" value="1"/>
</dbReference>
<dbReference type="AlphaFoldDB" id="A0A382BQR0"/>
<dbReference type="SUPFAM" id="SSF89550">
    <property type="entry name" value="PHP domain-like"/>
    <property type="match status" value="1"/>
</dbReference>
<reference evidence="1" key="1">
    <citation type="submission" date="2018-05" db="EMBL/GenBank/DDBJ databases">
        <authorList>
            <person name="Lanie J.A."/>
            <person name="Ng W.-L."/>
            <person name="Kazmierczak K.M."/>
            <person name="Andrzejewski T.M."/>
            <person name="Davidsen T.M."/>
            <person name="Wayne K.J."/>
            <person name="Tettelin H."/>
            <person name="Glass J.I."/>
            <person name="Rusch D."/>
            <person name="Podicherti R."/>
            <person name="Tsui H.-C.T."/>
            <person name="Winkler M.E."/>
        </authorList>
    </citation>
    <scope>NUCLEOTIDE SEQUENCE</scope>
</reference>